<evidence type="ECO:0000259" key="3">
    <source>
        <dbReference type="Pfam" id="PF22725"/>
    </source>
</evidence>
<dbReference type="PANTHER" id="PTHR43377">
    <property type="entry name" value="BILIVERDIN REDUCTASE A"/>
    <property type="match status" value="1"/>
</dbReference>
<comment type="caution">
    <text evidence="4">The sequence shown here is derived from an EMBL/GenBank/DDBJ whole genome shotgun (WGS) entry which is preliminary data.</text>
</comment>
<feature type="domain" description="GFO/IDH/MocA-like oxidoreductase" evidence="3">
    <location>
        <begin position="151"/>
        <end position="261"/>
    </location>
</feature>
<name>A0ABP8E509_9MICO</name>
<keyword evidence="1" id="KW-0520">NAD</keyword>
<dbReference type="Pfam" id="PF01408">
    <property type="entry name" value="GFO_IDH_MocA"/>
    <property type="match status" value="1"/>
</dbReference>
<dbReference type="InterPro" id="IPR000683">
    <property type="entry name" value="Gfo/Idh/MocA-like_OxRdtase_N"/>
</dbReference>
<dbReference type="Pfam" id="PF22725">
    <property type="entry name" value="GFO_IDH_MocA_C3"/>
    <property type="match status" value="1"/>
</dbReference>
<dbReference type="Gene3D" id="3.40.50.720">
    <property type="entry name" value="NAD(P)-binding Rossmann-like Domain"/>
    <property type="match status" value="1"/>
</dbReference>
<protein>
    <submittedName>
        <fullName evidence="4">Gfo/Idh/MocA family oxidoreductase</fullName>
    </submittedName>
</protein>
<organism evidence="4 5">
    <name type="scientific">Frondihabitans peucedani</name>
    <dbReference type="NCBI Taxonomy" id="598626"/>
    <lineage>
        <taxon>Bacteria</taxon>
        <taxon>Bacillati</taxon>
        <taxon>Actinomycetota</taxon>
        <taxon>Actinomycetes</taxon>
        <taxon>Micrococcales</taxon>
        <taxon>Microbacteriaceae</taxon>
        <taxon>Frondihabitans</taxon>
    </lineage>
</organism>
<dbReference type="InterPro" id="IPR051450">
    <property type="entry name" value="Gfo/Idh/MocA_Oxidoreductases"/>
</dbReference>
<sequence length="378" mass="40281">MSAFRRVGSEGEPLRVIQVGAGSMGQAWIRNDAANPDVELVGIVDLDLDAARAGAAVYGDDSIAVHTDLAALIAQVHPDAILDITVPVAHHPVTTDSLLAGLPVLGEKPAAQTVAEALSLAAAAEVTGELFMVSQSRRYNDQLVAFKQAASRLGDLGTVSTEFAKAPHFGGFREEMDNVLLLDMAIHPFDSVRYLLDRDPVSVYCDSYNPSWSWFRGDAAASVIFEFEGGIRYTYNGSWCAPGLETSWNGAWRISGAAGSALWNGDDEPSFETPDADPAPLAAQPSVGAEIAGSLAAFVRALRSGETPDGEVHGNVMSLAMVEAAIESKDQGRRIAIDDVLERAYETAVRSERRDDVRARLESWTSVRGALQGVPVTA</sequence>
<accession>A0ABP8E509</accession>
<keyword evidence="5" id="KW-1185">Reference proteome</keyword>
<dbReference type="SUPFAM" id="SSF51735">
    <property type="entry name" value="NAD(P)-binding Rossmann-fold domains"/>
    <property type="match status" value="1"/>
</dbReference>
<dbReference type="EMBL" id="BAABAU010000004">
    <property type="protein sequence ID" value="GAA4267257.1"/>
    <property type="molecule type" value="Genomic_DNA"/>
</dbReference>
<gene>
    <name evidence="4" type="ORF">GCM10022256_28690</name>
</gene>
<feature type="domain" description="Gfo/Idh/MocA-like oxidoreductase N-terminal" evidence="2">
    <location>
        <begin position="15"/>
        <end position="133"/>
    </location>
</feature>
<evidence type="ECO:0000313" key="4">
    <source>
        <dbReference type="EMBL" id="GAA4267257.1"/>
    </source>
</evidence>
<dbReference type="RefSeq" id="WP_344797393.1">
    <property type="nucleotide sequence ID" value="NZ_BAABAU010000004.1"/>
</dbReference>
<dbReference type="InterPro" id="IPR055170">
    <property type="entry name" value="GFO_IDH_MocA-like_dom"/>
</dbReference>
<evidence type="ECO:0000313" key="5">
    <source>
        <dbReference type="Proteomes" id="UP001501594"/>
    </source>
</evidence>
<dbReference type="InterPro" id="IPR036291">
    <property type="entry name" value="NAD(P)-bd_dom_sf"/>
</dbReference>
<reference evidence="5" key="1">
    <citation type="journal article" date="2019" name="Int. J. Syst. Evol. Microbiol.">
        <title>The Global Catalogue of Microorganisms (GCM) 10K type strain sequencing project: providing services to taxonomists for standard genome sequencing and annotation.</title>
        <authorList>
            <consortium name="The Broad Institute Genomics Platform"/>
            <consortium name="The Broad Institute Genome Sequencing Center for Infectious Disease"/>
            <person name="Wu L."/>
            <person name="Ma J."/>
        </authorList>
    </citation>
    <scope>NUCLEOTIDE SEQUENCE [LARGE SCALE GENOMIC DNA]</scope>
    <source>
        <strain evidence="5">JCM 17442</strain>
    </source>
</reference>
<dbReference type="Proteomes" id="UP001501594">
    <property type="component" value="Unassembled WGS sequence"/>
</dbReference>
<dbReference type="Gene3D" id="3.30.360.10">
    <property type="entry name" value="Dihydrodipicolinate Reductase, domain 2"/>
    <property type="match status" value="1"/>
</dbReference>
<proteinExistence type="predicted"/>
<evidence type="ECO:0000259" key="2">
    <source>
        <dbReference type="Pfam" id="PF01408"/>
    </source>
</evidence>
<dbReference type="PANTHER" id="PTHR43377:SF1">
    <property type="entry name" value="BILIVERDIN REDUCTASE A"/>
    <property type="match status" value="1"/>
</dbReference>
<dbReference type="SUPFAM" id="SSF55347">
    <property type="entry name" value="Glyceraldehyde-3-phosphate dehydrogenase-like, C-terminal domain"/>
    <property type="match status" value="1"/>
</dbReference>
<evidence type="ECO:0000256" key="1">
    <source>
        <dbReference type="ARBA" id="ARBA00023027"/>
    </source>
</evidence>